<dbReference type="PANTHER" id="PTHR19879">
    <property type="entry name" value="TRANSCRIPTION INITIATION FACTOR TFIID"/>
    <property type="match status" value="1"/>
</dbReference>
<proteinExistence type="predicted"/>
<dbReference type="Gene3D" id="1.25.40.500">
    <property type="entry name" value="TFIID subunit TAF5, NTD2 domain"/>
    <property type="match status" value="1"/>
</dbReference>
<comment type="subcellular location">
    <subcellularLocation>
        <location evidence="1">Nucleus</location>
    </subcellularLocation>
</comment>
<keyword evidence="2" id="KW-0539">Nucleus</keyword>
<dbReference type="OrthoDB" id="5985466at2759"/>
<keyword evidence="6" id="KW-1185">Reference proteome</keyword>
<dbReference type="PROSITE" id="PS50896">
    <property type="entry name" value="LISH"/>
    <property type="match status" value="1"/>
</dbReference>
<dbReference type="AlphaFoldDB" id="A0A6S7ID31"/>
<dbReference type="GO" id="GO:0016251">
    <property type="term" value="F:RNA polymerase II general transcription initiation factor activity"/>
    <property type="evidence" value="ECO:0007669"/>
    <property type="project" value="TreeGrafter"/>
</dbReference>
<dbReference type="InterPro" id="IPR037264">
    <property type="entry name" value="TFIID_NTD2_sf"/>
</dbReference>
<dbReference type="InterPro" id="IPR007582">
    <property type="entry name" value="TFIID_NTD2"/>
</dbReference>
<dbReference type="CDD" id="cd08044">
    <property type="entry name" value="TAF5_NTD2"/>
    <property type="match status" value="1"/>
</dbReference>
<evidence type="ECO:0000256" key="3">
    <source>
        <dbReference type="SAM" id="MobiDB-lite"/>
    </source>
</evidence>
<protein>
    <submittedName>
        <fullName evidence="5">Transcription initiation factor TFIID subunit 5</fullName>
    </submittedName>
</protein>
<evidence type="ECO:0000313" key="5">
    <source>
        <dbReference type="EMBL" id="CAB4015297.1"/>
    </source>
</evidence>
<dbReference type="SUPFAM" id="SSF160897">
    <property type="entry name" value="Taf5 N-terminal domain-like"/>
    <property type="match status" value="1"/>
</dbReference>
<evidence type="ECO:0000313" key="6">
    <source>
        <dbReference type="Proteomes" id="UP001152795"/>
    </source>
</evidence>
<evidence type="ECO:0000259" key="4">
    <source>
        <dbReference type="Pfam" id="PF04494"/>
    </source>
</evidence>
<sequence length="334" mass="37737">MAANSAGNVKKEQTDTDKQTLLAVLQFLKKQNLKGTEEALRREVSCTGIEENIVANSDISSALSEYSSEGDPTKYEHYYTGIQEYIEKSLDVYKPELGTILYPLFVHMYLDLIYQGHEKQAKSFLTKFRDSQEDYYQEDILKLASVTHKEHVEVNDLMLTLRSNKFVIKLSRESYQALKKKLQENQSNLVLNLIQQHLQFDVFDGRPRSNDAVTSAAGAVVGEPTNEANKGKVLHGIAQEPDLGVVLPEDDPEDDEEKDKPKKKKAKKEGGQGKKKKEFNPDAPKLDRVPFPDLKDREKVLKATMLKETAKMLNVDGETLPSVCLYTFLNAHQG</sequence>
<reference evidence="5" key="1">
    <citation type="submission" date="2020-04" db="EMBL/GenBank/DDBJ databases">
        <authorList>
            <person name="Alioto T."/>
            <person name="Alioto T."/>
            <person name="Gomez Garrido J."/>
        </authorList>
    </citation>
    <scope>NUCLEOTIDE SEQUENCE</scope>
    <source>
        <strain evidence="5">A484AB</strain>
    </source>
</reference>
<dbReference type="EMBL" id="CACRXK020008663">
    <property type="protein sequence ID" value="CAB4015297.1"/>
    <property type="molecule type" value="Genomic_DNA"/>
</dbReference>
<dbReference type="GO" id="GO:0005669">
    <property type="term" value="C:transcription factor TFIID complex"/>
    <property type="evidence" value="ECO:0007669"/>
    <property type="project" value="TreeGrafter"/>
</dbReference>
<comment type="caution">
    <text evidence="5">The sequence shown here is derived from an EMBL/GenBank/DDBJ whole genome shotgun (WGS) entry which is preliminary data.</text>
</comment>
<dbReference type="GO" id="GO:0006367">
    <property type="term" value="P:transcription initiation at RNA polymerase II promoter"/>
    <property type="evidence" value="ECO:0007669"/>
    <property type="project" value="TreeGrafter"/>
</dbReference>
<evidence type="ECO:0000256" key="2">
    <source>
        <dbReference type="ARBA" id="ARBA00023242"/>
    </source>
</evidence>
<feature type="compositionally biased region" description="Basic and acidic residues" evidence="3">
    <location>
        <begin position="268"/>
        <end position="291"/>
    </location>
</feature>
<dbReference type="PANTHER" id="PTHR19879:SF1">
    <property type="entry name" value="CANNONBALL-RELATED"/>
    <property type="match status" value="1"/>
</dbReference>
<dbReference type="Pfam" id="PF04494">
    <property type="entry name" value="TFIID_NTD2"/>
    <property type="match status" value="1"/>
</dbReference>
<name>A0A6S7ID31_PARCT</name>
<feature type="compositionally biased region" description="Acidic residues" evidence="3">
    <location>
        <begin position="248"/>
        <end position="257"/>
    </location>
</feature>
<evidence type="ECO:0000256" key="1">
    <source>
        <dbReference type="ARBA" id="ARBA00004123"/>
    </source>
</evidence>
<dbReference type="InterPro" id="IPR006594">
    <property type="entry name" value="LisH"/>
</dbReference>
<feature type="region of interest" description="Disordered" evidence="3">
    <location>
        <begin position="241"/>
        <end position="291"/>
    </location>
</feature>
<gene>
    <name evidence="5" type="ORF">PACLA_8A042327</name>
</gene>
<dbReference type="Proteomes" id="UP001152795">
    <property type="component" value="Unassembled WGS sequence"/>
</dbReference>
<feature type="domain" description="TFIID subunit TAF5 NTD2" evidence="4">
    <location>
        <begin position="69"/>
        <end position="198"/>
    </location>
</feature>
<accession>A0A6S7ID31</accession>
<organism evidence="5 6">
    <name type="scientific">Paramuricea clavata</name>
    <name type="common">Red gorgonian</name>
    <name type="synonym">Violescent sea-whip</name>
    <dbReference type="NCBI Taxonomy" id="317549"/>
    <lineage>
        <taxon>Eukaryota</taxon>
        <taxon>Metazoa</taxon>
        <taxon>Cnidaria</taxon>
        <taxon>Anthozoa</taxon>
        <taxon>Octocorallia</taxon>
        <taxon>Malacalcyonacea</taxon>
        <taxon>Plexauridae</taxon>
        <taxon>Paramuricea</taxon>
    </lineage>
</organism>